<gene>
    <name evidence="2" type="ORF">NP777_12670</name>
</gene>
<dbReference type="InterPro" id="IPR016032">
    <property type="entry name" value="Sig_transdc_resp-reg_C-effctor"/>
</dbReference>
<evidence type="ECO:0000313" key="3">
    <source>
        <dbReference type="Proteomes" id="UP001204746"/>
    </source>
</evidence>
<feature type="compositionally biased region" description="Basic and acidic residues" evidence="1">
    <location>
        <begin position="22"/>
        <end position="40"/>
    </location>
</feature>
<name>A0ABT1UVF2_9ACTN</name>
<evidence type="ECO:0000256" key="1">
    <source>
        <dbReference type="SAM" id="MobiDB-lite"/>
    </source>
</evidence>
<keyword evidence="3" id="KW-1185">Reference proteome</keyword>
<sequence length="305" mass="32957">MRVPTSAGAGVQRQHDEDDGDDGPRHPGADGDSGTDRGSGDDGDSGDDGHLADDITEELLAVRALIESTVVKHRDRQLRNSWVAAVEADDKEVHAAARDLLRTATERVDVVLAAEAAHVHVLHGALDGWLRSGGDTVRTRMLCAQNTVDRGFVQRHVGDENALEVRVARIPLLAALIVDGRAALVCADSAAGRRASTLRDSGVIETLQTLFDGIWRTALSVSERIELGERSRGELVRPILERLRLGATDEVAARELAVSVRTYRRYVAEIMALLGANSRFQAGVRAAELGLLPMTPSQDPPKPWR</sequence>
<feature type="region of interest" description="Disordered" evidence="1">
    <location>
        <begin position="1"/>
        <end position="51"/>
    </location>
</feature>
<dbReference type="EMBL" id="JANIAA010000006">
    <property type="protein sequence ID" value="MCQ8189098.1"/>
    <property type="molecule type" value="Genomic_DNA"/>
</dbReference>
<evidence type="ECO:0000313" key="2">
    <source>
        <dbReference type="EMBL" id="MCQ8189098.1"/>
    </source>
</evidence>
<accession>A0ABT1UVF2</accession>
<reference evidence="2 3" key="1">
    <citation type="submission" date="2022-07" db="EMBL/GenBank/DDBJ databases">
        <authorList>
            <person name="Phongsopitanun W."/>
            <person name="Tanasupawat S."/>
        </authorList>
    </citation>
    <scope>NUCLEOTIDE SEQUENCE [LARGE SCALE GENOMIC DNA]</scope>
    <source>
        <strain evidence="2 3">RCU-064</strain>
    </source>
</reference>
<dbReference type="Proteomes" id="UP001204746">
    <property type="component" value="Unassembled WGS sequence"/>
</dbReference>
<protein>
    <submittedName>
        <fullName evidence="2">LuxR family transcriptional regulator</fullName>
    </submittedName>
</protein>
<dbReference type="Gene3D" id="1.10.10.10">
    <property type="entry name" value="Winged helix-like DNA-binding domain superfamily/Winged helix DNA-binding domain"/>
    <property type="match status" value="1"/>
</dbReference>
<dbReference type="InterPro" id="IPR036388">
    <property type="entry name" value="WH-like_DNA-bd_sf"/>
</dbReference>
<comment type="caution">
    <text evidence="2">The sequence shown here is derived from an EMBL/GenBank/DDBJ whole genome shotgun (WGS) entry which is preliminary data.</text>
</comment>
<dbReference type="SUPFAM" id="SSF46894">
    <property type="entry name" value="C-terminal effector domain of the bipartite response regulators"/>
    <property type="match status" value="1"/>
</dbReference>
<organism evidence="2 3">
    <name type="scientific">Streptomyces rugosispiralis</name>
    <dbReference type="NCBI Taxonomy" id="2967341"/>
    <lineage>
        <taxon>Bacteria</taxon>
        <taxon>Bacillati</taxon>
        <taxon>Actinomycetota</taxon>
        <taxon>Actinomycetes</taxon>
        <taxon>Kitasatosporales</taxon>
        <taxon>Streptomycetaceae</taxon>
        <taxon>Streptomyces</taxon>
    </lineage>
</organism>
<dbReference type="RefSeq" id="WP_256650234.1">
    <property type="nucleotide sequence ID" value="NZ_JANIAA010000006.1"/>
</dbReference>
<proteinExistence type="predicted"/>